<sequence length="405" mass="45017">MSAKSKINESGNANASSYPIMLKTEIDFPDDFYVSELYAIPLTPQPPWCTLIAGLSSSVDLPALAHADWPRDVVLSLEYSSPVFGRAAQTVSGMPPRPPTHQTQPVCAGRMFHMHARRIPQVRRLRPAATIADITGLRGCVGAERPCPAWPHVLKDCFSREHCSFVTSLTSSTLLLTTSVRPLHCSHCHQFFLELFRQILPQPLAVFQATKFSSLFQPGLLSSGLSLPLASKSAMVHTYPATLLIKPYPTAPDTNCYAAHSLHSLHSRDRDSLTTVAAQGNTGRVGNRHGILLGEDSCLARGTRYKHTPQTQTDSLRETGLAEAEGRTASRRVFWSQQRLILKRERVAEERPLSNVLSSRKEQVAEERLQRLVLKEELVAEESDERKVKEERASLVELRVDRKDG</sequence>
<organism evidence="1 2">
    <name type="scientific">Portunus trituberculatus</name>
    <name type="common">Swimming crab</name>
    <name type="synonym">Neptunus trituberculatus</name>
    <dbReference type="NCBI Taxonomy" id="210409"/>
    <lineage>
        <taxon>Eukaryota</taxon>
        <taxon>Metazoa</taxon>
        <taxon>Ecdysozoa</taxon>
        <taxon>Arthropoda</taxon>
        <taxon>Crustacea</taxon>
        <taxon>Multicrustacea</taxon>
        <taxon>Malacostraca</taxon>
        <taxon>Eumalacostraca</taxon>
        <taxon>Eucarida</taxon>
        <taxon>Decapoda</taxon>
        <taxon>Pleocyemata</taxon>
        <taxon>Brachyura</taxon>
        <taxon>Eubrachyura</taxon>
        <taxon>Portunoidea</taxon>
        <taxon>Portunidae</taxon>
        <taxon>Portuninae</taxon>
        <taxon>Portunus</taxon>
    </lineage>
</organism>
<keyword evidence="2" id="KW-1185">Reference proteome</keyword>
<name>A0A5B7HU97_PORTR</name>
<protein>
    <submittedName>
        <fullName evidence="1">Uncharacterized protein</fullName>
    </submittedName>
</protein>
<proteinExistence type="predicted"/>
<dbReference type="AlphaFoldDB" id="A0A5B7HU97"/>
<evidence type="ECO:0000313" key="1">
    <source>
        <dbReference type="EMBL" id="MPC73339.1"/>
    </source>
</evidence>
<comment type="caution">
    <text evidence="1">The sequence shown here is derived from an EMBL/GenBank/DDBJ whole genome shotgun (WGS) entry which is preliminary data.</text>
</comment>
<dbReference type="EMBL" id="VSRR010036613">
    <property type="protein sequence ID" value="MPC73339.1"/>
    <property type="molecule type" value="Genomic_DNA"/>
</dbReference>
<evidence type="ECO:0000313" key="2">
    <source>
        <dbReference type="Proteomes" id="UP000324222"/>
    </source>
</evidence>
<reference evidence="1 2" key="1">
    <citation type="submission" date="2019-05" db="EMBL/GenBank/DDBJ databases">
        <title>Another draft genome of Portunus trituberculatus and its Hox gene families provides insights of decapod evolution.</title>
        <authorList>
            <person name="Jeong J.-H."/>
            <person name="Song I."/>
            <person name="Kim S."/>
            <person name="Choi T."/>
            <person name="Kim D."/>
            <person name="Ryu S."/>
            <person name="Kim W."/>
        </authorList>
    </citation>
    <scope>NUCLEOTIDE SEQUENCE [LARGE SCALE GENOMIC DNA]</scope>
    <source>
        <tissue evidence="1">Muscle</tissue>
    </source>
</reference>
<dbReference type="Proteomes" id="UP000324222">
    <property type="component" value="Unassembled WGS sequence"/>
</dbReference>
<gene>
    <name evidence="1" type="ORF">E2C01_067663</name>
</gene>
<accession>A0A5B7HU97</accession>